<dbReference type="EMBL" id="LUEZ02000052">
    <property type="protein sequence ID" value="RDB22117.1"/>
    <property type="molecule type" value="Genomic_DNA"/>
</dbReference>
<sequence>MNTLLRPIARTSIFRNAPLSLCRPVATTRPVLLNSTILHKRTVASVVTNKPASQTFEHAATNIKEEVGNSAADLAKVIAGATPTSGPIVSDNFIGITKGIASDVPKPVLLFGLLGGLPYVGASATTVYLAHSAGLATAGVATNIDPGVALTILDQALNIQMTYGAVMLSFLGALHWGMEFAGYGGQKGYARLALGAAPVLYAWPTLMFQPMEALILQWVGFTALWWADSRVTALGWTPKWYSQYRFYLSVLVGTCIIGSLAGTSYYGPVAGHGLVSHDLDLIREERLKLMPEVSGVIPGDLEAAPAEENVDHYVRIHRKHHDEGQKD</sequence>
<evidence type="ECO:0000313" key="3">
    <source>
        <dbReference type="Proteomes" id="UP000076154"/>
    </source>
</evidence>
<dbReference type="InterPro" id="IPR021836">
    <property type="entry name" value="DUF3429"/>
</dbReference>
<keyword evidence="1" id="KW-0472">Membrane</keyword>
<keyword evidence="1" id="KW-1133">Transmembrane helix</keyword>
<keyword evidence="3" id="KW-1185">Reference proteome</keyword>
<dbReference type="PANTHER" id="PTHR15887">
    <property type="entry name" value="TRANSMEMBRANE PROTEIN 69"/>
    <property type="match status" value="1"/>
</dbReference>
<dbReference type="AlphaFoldDB" id="A0A369JNI9"/>
<feature type="transmembrane region" description="Helical" evidence="1">
    <location>
        <begin position="246"/>
        <end position="266"/>
    </location>
</feature>
<dbReference type="Proteomes" id="UP000076154">
    <property type="component" value="Unassembled WGS sequence"/>
</dbReference>
<dbReference type="Pfam" id="PF11911">
    <property type="entry name" value="DUF3429"/>
    <property type="match status" value="1"/>
</dbReference>
<comment type="caution">
    <text evidence="2">The sequence shown here is derived from an EMBL/GenBank/DDBJ whole genome shotgun (WGS) entry which is preliminary data.</text>
</comment>
<proteinExistence type="predicted"/>
<accession>A0A369JNI9</accession>
<evidence type="ECO:0000313" key="2">
    <source>
        <dbReference type="EMBL" id="RDB22117.1"/>
    </source>
</evidence>
<reference evidence="2" key="1">
    <citation type="submission" date="2018-04" db="EMBL/GenBank/DDBJ databases">
        <title>Whole genome sequencing of Hypsizygus marmoreus.</title>
        <authorList>
            <person name="Choi I.-G."/>
            <person name="Min B."/>
            <person name="Kim J.-G."/>
            <person name="Kim S."/>
            <person name="Oh Y.-L."/>
            <person name="Kong W.-S."/>
            <person name="Park H."/>
            <person name="Jeong J."/>
            <person name="Song E.-S."/>
        </authorList>
    </citation>
    <scope>NUCLEOTIDE SEQUENCE [LARGE SCALE GENOMIC DNA]</scope>
    <source>
        <strain evidence="2">51987-8</strain>
    </source>
</reference>
<keyword evidence="1" id="KW-0812">Transmembrane</keyword>
<dbReference type="PANTHER" id="PTHR15887:SF1">
    <property type="entry name" value="TRANSMEMBRANE PROTEIN 69"/>
    <property type="match status" value="1"/>
</dbReference>
<protein>
    <submittedName>
        <fullName evidence="2">Uncharacterized protein</fullName>
    </submittedName>
</protein>
<dbReference type="InParanoid" id="A0A369JNI9"/>
<feature type="transmembrane region" description="Helical" evidence="1">
    <location>
        <begin position="157"/>
        <end position="177"/>
    </location>
</feature>
<gene>
    <name evidence="2" type="ORF">Hypma_010607</name>
</gene>
<name>A0A369JNI9_HYPMA</name>
<organism evidence="2 3">
    <name type="scientific">Hypsizygus marmoreus</name>
    <name type="common">White beech mushroom</name>
    <name type="synonym">Agaricus marmoreus</name>
    <dbReference type="NCBI Taxonomy" id="39966"/>
    <lineage>
        <taxon>Eukaryota</taxon>
        <taxon>Fungi</taxon>
        <taxon>Dikarya</taxon>
        <taxon>Basidiomycota</taxon>
        <taxon>Agaricomycotina</taxon>
        <taxon>Agaricomycetes</taxon>
        <taxon>Agaricomycetidae</taxon>
        <taxon>Agaricales</taxon>
        <taxon>Tricholomatineae</taxon>
        <taxon>Lyophyllaceae</taxon>
        <taxon>Hypsizygus</taxon>
    </lineage>
</organism>
<feature type="transmembrane region" description="Helical" evidence="1">
    <location>
        <begin position="108"/>
        <end position="130"/>
    </location>
</feature>
<dbReference type="STRING" id="39966.A0A369JNI9"/>
<evidence type="ECO:0000256" key="1">
    <source>
        <dbReference type="SAM" id="Phobius"/>
    </source>
</evidence>
<dbReference type="OrthoDB" id="194289at2759"/>